<dbReference type="AlphaFoldDB" id="A0A9D1LIG6"/>
<sequence length="601" mass="68855">MKELQLPICALFFSILLCIVYFSKRRVKLIENKIYVVMLLMGLLDNIILTIERILVRSGNINDVTSLINTILQITNKIDFIALIILCTCLFLYTLVISVPKIKNKMNSIIKVFGVIDIAIFIYIMFLNVDLITSGSIVSVSGGGIIPAYITCGIYLLLSVLVTIFNLKNLTIRHIPIISIIFVFVFLMIVFRIDPYVMVISITVTFVNYLMFFTIENPDLKMVNELLINRKLLEDQIEDKSDFLFEMSQGIKTPARNILEMTKIYSDLKTDKDKLDLVRQISITANDLIFKTNNILDVSSMDASKIRIVNEDYNPYKLFDQIRVLAQNSINDKDIKVYVKLNSVVPKTLSGDNVRLKQVVMSVLFNAIKNTQTGYINVSVDSINRYDVCRLIIKIEDTGKGMSIDKINEILDNSKELTQNEISKIDKLDIDLSVVVKIVKLLDGNINIKSVLKKGTEVTIVIDQKYKPSKDDVYNYTALIYSKKRVLVVDDDKDEMFKTKNVLSNYNIDINSTMIAKECIDRISSGEDYDLIIIDDELRTGSALSVLNELNKIRRFKTPVVVMIEKKKEKIKRQYLEDGFKYIILKEDLTQEINRIANKYL</sequence>
<feature type="transmembrane region" description="Helical" evidence="8">
    <location>
        <begin position="174"/>
        <end position="191"/>
    </location>
</feature>
<evidence type="ECO:0000259" key="9">
    <source>
        <dbReference type="PROSITE" id="PS50109"/>
    </source>
</evidence>
<dbReference type="PANTHER" id="PTHR45339">
    <property type="entry name" value="HYBRID SIGNAL TRANSDUCTION HISTIDINE KINASE J"/>
    <property type="match status" value="1"/>
</dbReference>
<dbReference type="InterPro" id="IPR003594">
    <property type="entry name" value="HATPase_dom"/>
</dbReference>
<gene>
    <name evidence="11" type="ORF">IAB68_05810</name>
</gene>
<dbReference type="Gene3D" id="3.30.565.10">
    <property type="entry name" value="Histidine kinase-like ATPase, C-terminal domain"/>
    <property type="match status" value="1"/>
</dbReference>
<dbReference type="Gene3D" id="3.40.50.2300">
    <property type="match status" value="1"/>
</dbReference>
<feature type="transmembrane region" description="Helical" evidence="8">
    <location>
        <begin position="34"/>
        <end position="56"/>
    </location>
</feature>
<proteinExistence type="predicted"/>
<feature type="transmembrane region" description="Helical" evidence="8">
    <location>
        <begin position="76"/>
        <end position="96"/>
    </location>
</feature>
<dbReference type="SUPFAM" id="SSF47384">
    <property type="entry name" value="Homodimeric domain of signal transducing histidine kinase"/>
    <property type="match status" value="1"/>
</dbReference>
<evidence type="ECO:0000256" key="3">
    <source>
        <dbReference type="ARBA" id="ARBA00022553"/>
    </source>
</evidence>
<feature type="transmembrane region" description="Helical" evidence="8">
    <location>
        <begin position="6"/>
        <end position="22"/>
    </location>
</feature>
<feature type="transmembrane region" description="Helical" evidence="8">
    <location>
        <begin position="146"/>
        <end position="167"/>
    </location>
</feature>
<dbReference type="GO" id="GO:0000155">
    <property type="term" value="F:phosphorelay sensor kinase activity"/>
    <property type="evidence" value="ECO:0007669"/>
    <property type="project" value="InterPro"/>
</dbReference>
<evidence type="ECO:0000256" key="1">
    <source>
        <dbReference type="ARBA" id="ARBA00000085"/>
    </source>
</evidence>
<comment type="catalytic activity">
    <reaction evidence="1">
        <text>ATP + protein L-histidine = ADP + protein N-phospho-L-histidine.</text>
        <dbReference type="EC" id="2.7.13.3"/>
    </reaction>
</comment>
<dbReference type="SUPFAM" id="SSF55874">
    <property type="entry name" value="ATPase domain of HSP90 chaperone/DNA topoisomerase II/histidine kinase"/>
    <property type="match status" value="1"/>
</dbReference>
<evidence type="ECO:0000256" key="6">
    <source>
        <dbReference type="ARBA" id="ARBA00023012"/>
    </source>
</evidence>
<organism evidence="11 12">
    <name type="scientific">Candidatus Aphodocola excrementigallinarum</name>
    <dbReference type="NCBI Taxonomy" id="2840670"/>
    <lineage>
        <taxon>Bacteria</taxon>
        <taxon>Bacillati</taxon>
        <taxon>Bacillota</taxon>
        <taxon>Bacilli</taxon>
        <taxon>Candidatus Aphodocola</taxon>
    </lineage>
</organism>
<feature type="domain" description="Response regulatory" evidence="10">
    <location>
        <begin position="485"/>
        <end position="601"/>
    </location>
</feature>
<dbReference type="InterPro" id="IPR001789">
    <property type="entry name" value="Sig_transdc_resp-reg_receiver"/>
</dbReference>
<reference evidence="11" key="1">
    <citation type="submission" date="2020-10" db="EMBL/GenBank/DDBJ databases">
        <authorList>
            <person name="Gilroy R."/>
        </authorList>
    </citation>
    <scope>NUCLEOTIDE SEQUENCE</scope>
    <source>
        <strain evidence="11">CHK193-30670</strain>
    </source>
</reference>
<keyword evidence="8" id="KW-0472">Membrane</keyword>
<evidence type="ECO:0000256" key="7">
    <source>
        <dbReference type="PROSITE-ProRule" id="PRU00169"/>
    </source>
</evidence>
<dbReference type="SMART" id="SM00387">
    <property type="entry name" value="HATPase_c"/>
    <property type="match status" value="1"/>
</dbReference>
<keyword evidence="8" id="KW-0812">Transmembrane</keyword>
<dbReference type="PROSITE" id="PS50109">
    <property type="entry name" value="HIS_KIN"/>
    <property type="match status" value="1"/>
</dbReference>
<dbReference type="InterPro" id="IPR036097">
    <property type="entry name" value="HisK_dim/P_sf"/>
</dbReference>
<evidence type="ECO:0000259" key="10">
    <source>
        <dbReference type="PROSITE" id="PS50110"/>
    </source>
</evidence>
<feature type="modified residue" description="4-aspartylphosphate" evidence="7">
    <location>
        <position position="535"/>
    </location>
</feature>
<dbReference type="InterPro" id="IPR036890">
    <property type="entry name" value="HATPase_C_sf"/>
</dbReference>
<dbReference type="PANTHER" id="PTHR45339:SF1">
    <property type="entry name" value="HYBRID SIGNAL TRANSDUCTION HISTIDINE KINASE J"/>
    <property type="match status" value="1"/>
</dbReference>
<name>A0A9D1LIG6_9FIRM</name>
<dbReference type="EMBL" id="DVMT01000058">
    <property type="protein sequence ID" value="HIU40795.1"/>
    <property type="molecule type" value="Genomic_DNA"/>
</dbReference>
<dbReference type="Proteomes" id="UP000824074">
    <property type="component" value="Unassembled WGS sequence"/>
</dbReference>
<keyword evidence="4" id="KW-0808">Transferase</keyword>
<dbReference type="Gene3D" id="1.10.287.130">
    <property type="match status" value="1"/>
</dbReference>
<evidence type="ECO:0000256" key="2">
    <source>
        <dbReference type="ARBA" id="ARBA00012438"/>
    </source>
</evidence>
<dbReference type="CDD" id="cd00156">
    <property type="entry name" value="REC"/>
    <property type="match status" value="1"/>
</dbReference>
<dbReference type="InterPro" id="IPR005467">
    <property type="entry name" value="His_kinase_dom"/>
</dbReference>
<evidence type="ECO:0000256" key="4">
    <source>
        <dbReference type="ARBA" id="ARBA00022679"/>
    </source>
</evidence>
<keyword evidence="3 7" id="KW-0597">Phosphoprotein</keyword>
<feature type="transmembrane region" description="Helical" evidence="8">
    <location>
        <begin position="197"/>
        <end position="215"/>
    </location>
</feature>
<comment type="caution">
    <text evidence="11">The sequence shown here is derived from an EMBL/GenBank/DDBJ whole genome shotgun (WGS) entry which is preliminary data.</text>
</comment>
<keyword evidence="8" id="KW-1133">Transmembrane helix</keyword>
<dbReference type="Pfam" id="PF00072">
    <property type="entry name" value="Response_reg"/>
    <property type="match status" value="1"/>
</dbReference>
<dbReference type="Pfam" id="PF02518">
    <property type="entry name" value="HATPase_c"/>
    <property type="match status" value="1"/>
</dbReference>
<keyword evidence="6" id="KW-0902">Two-component regulatory system</keyword>
<evidence type="ECO:0000313" key="11">
    <source>
        <dbReference type="EMBL" id="HIU40795.1"/>
    </source>
</evidence>
<feature type="domain" description="Histidine kinase" evidence="9">
    <location>
        <begin position="246"/>
        <end position="466"/>
    </location>
</feature>
<dbReference type="InterPro" id="IPR011006">
    <property type="entry name" value="CheY-like_superfamily"/>
</dbReference>
<reference evidence="11" key="2">
    <citation type="journal article" date="2021" name="PeerJ">
        <title>Extensive microbial diversity within the chicken gut microbiome revealed by metagenomics and culture.</title>
        <authorList>
            <person name="Gilroy R."/>
            <person name="Ravi A."/>
            <person name="Getino M."/>
            <person name="Pursley I."/>
            <person name="Horton D.L."/>
            <person name="Alikhan N.F."/>
            <person name="Baker D."/>
            <person name="Gharbi K."/>
            <person name="Hall N."/>
            <person name="Watson M."/>
            <person name="Adriaenssens E.M."/>
            <person name="Foster-Nyarko E."/>
            <person name="Jarju S."/>
            <person name="Secka A."/>
            <person name="Antonio M."/>
            <person name="Oren A."/>
            <person name="Chaudhuri R.R."/>
            <person name="La Ragione R."/>
            <person name="Hildebrand F."/>
            <person name="Pallen M.J."/>
        </authorList>
    </citation>
    <scope>NUCLEOTIDE SEQUENCE</scope>
    <source>
        <strain evidence="11">CHK193-30670</strain>
    </source>
</reference>
<protein>
    <recommendedName>
        <fullName evidence="2">histidine kinase</fullName>
        <ecNumber evidence="2">2.7.13.3</ecNumber>
    </recommendedName>
</protein>
<dbReference type="EC" id="2.7.13.3" evidence="2"/>
<dbReference type="SUPFAM" id="SSF52172">
    <property type="entry name" value="CheY-like"/>
    <property type="match status" value="1"/>
</dbReference>
<evidence type="ECO:0000256" key="5">
    <source>
        <dbReference type="ARBA" id="ARBA00022777"/>
    </source>
</evidence>
<keyword evidence="5" id="KW-0418">Kinase</keyword>
<dbReference type="PROSITE" id="PS50110">
    <property type="entry name" value="RESPONSE_REGULATORY"/>
    <property type="match status" value="1"/>
</dbReference>
<evidence type="ECO:0000313" key="12">
    <source>
        <dbReference type="Proteomes" id="UP000824074"/>
    </source>
</evidence>
<accession>A0A9D1LIG6</accession>
<evidence type="ECO:0000256" key="8">
    <source>
        <dbReference type="SAM" id="Phobius"/>
    </source>
</evidence>
<feature type="transmembrane region" description="Helical" evidence="8">
    <location>
        <begin position="108"/>
        <end position="126"/>
    </location>
</feature>